<accession>A0ABY5SFG9</accession>
<dbReference type="InterPro" id="IPR032366">
    <property type="entry name" value="DUF4871"/>
</dbReference>
<evidence type="ECO:0000256" key="1">
    <source>
        <dbReference type="SAM" id="Phobius"/>
    </source>
</evidence>
<dbReference type="Pfam" id="PF16167">
    <property type="entry name" value="DUF4871"/>
    <property type="match status" value="1"/>
</dbReference>
<keyword evidence="1" id="KW-0472">Membrane</keyword>
<name>A0ABY5SFG9_9BACL</name>
<dbReference type="RefSeq" id="WP_258388770.1">
    <property type="nucleotide sequence ID" value="NZ_CP091430.1"/>
</dbReference>
<proteinExistence type="predicted"/>
<reference evidence="2" key="1">
    <citation type="submission" date="2022-01" db="EMBL/GenBank/DDBJ databases">
        <title>Paenibacillus spongiae sp. nov., isolated from marine sponge.</title>
        <authorList>
            <person name="Li Z."/>
            <person name="Zhang M."/>
        </authorList>
    </citation>
    <scope>NUCLEOTIDE SEQUENCE</scope>
    <source>
        <strain evidence="2">PHS-Z3</strain>
    </source>
</reference>
<feature type="transmembrane region" description="Helical" evidence="1">
    <location>
        <begin position="51"/>
        <end position="70"/>
    </location>
</feature>
<keyword evidence="1" id="KW-1133">Transmembrane helix</keyword>
<evidence type="ECO:0000313" key="2">
    <source>
        <dbReference type="EMBL" id="UVI32721.1"/>
    </source>
</evidence>
<gene>
    <name evidence="2" type="ORF">L1F29_13220</name>
</gene>
<keyword evidence="3" id="KW-1185">Reference proteome</keyword>
<dbReference type="EMBL" id="CP091430">
    <property type="protein sequence ID" value="UVI32721.1"/>
    <property type="molecule type" value="Genomic_DNA"/>
</dbReference>
<evidence type="ECO:0000313" key="3">
    <source>
        <dbReference type="Proteomes" id="UP001057877"/>
    </source>
</evidence>
<protein>
    <submittedName>
        <fullName evidence="2">DUF4871 domain-containing protein</fullName>
    </submittedName>
</protein>
<dbReference type="Gene3D" id="2.60.40.3830">
    <property type="match status" value="2"/>
</dbReference>
<organism evidence="2 3">
    <name type="scientific">Paenibacillus spongiae</name>
    <dbReference type="NCBI Taxonomy" id="2909671"/>
    <lineage>
        <taxon>Bacteria</taxon>
        <taxon>Bacillati</taxon>
        <taxon>Bacillota</taxon>
        <taxon>Bacilli</taxon>
        <taxon>Bacillales</taxon>
        <taxon>Paenibacillaceae</taxon>
        <taxon>Paenibacillus</taxon>
    </lineage>
</organism>
<keyword evidence="1" id="KW-0812">Transmembrane</keyword>
<sequence length="315" mass="35006">MKQDRQIESWAEQMGAAPFAEEHFTNEMKNRVLDKANVLTTKGKSRRARTLVIASLAIATALIIGLTGLLERLSLNGDSRNGTSSVKEERLSYYEDGELKLSVFPDPELAAGRLSGYIFHMTAPFEEIKGRMLAIRAEHLDTGQQEVAVAPEEILKPSSGYPGLERYTATITLPLSGMWRYVVELDGEPYGDVILNVPEPSWEVSPEFKSGAYWLRGIEGNVGFIDAGFLAGSPQKYMWHFWQERIKLEGAFTVRAVKQGERQMIDIFSRDDLGGPINGADHNAVSTMTLPEPGKWMLLPYVGDRLLGSIVVEAK</sequence>
<dbReference type="Proteomes" id="UP001057877">
    <property type="component" value="Chromosome"/>
</dbReference>